<reference evidence="1" key="1">
    <citation type="journal article" date="2020" name="Nature">
        <title>Giant virus diversity and host interactions through global metagenomics.</title>
        <authorList>
            <person name="Schulz F."/>
            <person name="Roux S."/>
            <person name="Paez-Espino D."/>
            <person name="Jungbluth S."/>
            <person name="Walsh D.A."/>
            <person name="Denef V.J."/>
            <person name="McMahon K.D."/>
            <person name="Konstantinidis K.T."/>
            <person name="Eloe-Fadrosh E.A."/>
            <person name="Kyrpides N.C."/>
            <person name="Woyke T."/>
        </authorList>
    </citation>
    <scope>NUCLEOTIDE SEQUENCE</scope>
    <source>
        <strain evidence="1">GVMAG-M-3300010160-4</strain>
    </source>
</reference>
<evidence type="ECO:0000313" key="1">
    <source>
        <dbReference type="EMBL" id="QHS89866.1"/>
    </source>
</evidence>
<evidence type="ECO:0008006" key="2">
    <source>
        <dbReference type="Google" id="ProtNLM"/>
    </source>
</evidence>
<dbReference type="SUPFAM" id="SSF51197">
    <property type="entry name" value="Clavaminate synthase-like"/>
    <property type="match status" value="1"/>
</dbReference>
<dbReference type="AlphaFoldDB" id="A0A6C0BCM0"/>
<name>A0A6C0BCM0_9ZZZZ</name>
<accession>A0A6C0BCM0</accession>
<dbReference type="PANTHER" id="PTHR31630:SF6">
    <property type="entry name" value="PHYTANOYL-COA DIOXYGENASE-RELATED"/>
    <property type="match status" value="1"/>
</dbReference>
<dbReference type="PANTHER" id="PTHR31630">
    <property type="entry name" value="PHYTANOYL-COA DIOXYGENASE-RELATED-RELATED"/>
    <property type="match status" value="1"/>
</dbReference>
<dbReference type="EMBL" id="MN739120">
    <property type="protein sequence ID" value="QHS89866.1"/>
    <property type="molecule type" value="Genomic_DNA"/>
</dbReference>
<sequence>MKKCQNRHFKMESNINDEITVDHEVNSELICEKLQKYGVCIVKNVLNETECSNLVNGMVETLCYVTSELPKPFNINDVSTWNTLTLLQPTRNLIFQHWGLGQAQCIWDVRCNPKVIDTFSKIYGTQDLLVSFDGFSFALPPELNNNKNWEKESWYHFDQNTKNKSFKSIQGWVNGFDTNVGDATLAVMIRSHLFHGQYGTEFPPSDNKDWVPVDDISFFKSLGCVEHRIIAPKGSIVLWDSRTLHYGAKPLYGREIPNYRAVAYLCYTPRSLITEKDRTRKKEIFHKRGPKGFKRVTNHLPHKPVMFSEIPYIRSGIIPNVLSLPDPIIPDQYKHLIGY</sequence>
<protein>
    <recommendedName>
        <fullName evidence="2">Phytanoyl-CoA dioxygenase</fullName>
    </recommendedName>
</protein>
<dbReference type="Gene3D" id="2.60.120.620">
    <property type="entry name" value="q2cbj1_9rhob like domain"/>
    <property type="match status" value="1"/>
</dbReference>
<proteinExistence type="predicted"/>
<organism evidence="1">
    <name type="scientific">viral metagenome</name>
    <dbReference type="NCBI Taxonomy" id="1070528"/>
    <lineage>
        <taxon>unclassified sequences</taxon>
        <taxon>metagenomes</taxon>
        <taxon>organismal metagenomes</taxon>
    </lineage>
</organism>